<dbReference type="PROSITE" id="PS00061">
    <property type="entry name" value="ADH_SHORT"/>
    <property type="match status" value="1"/>
</dbReference>
<sequence>MVTGASGGIGGAVARVLAPTHDVWLGGRRPVAGPGRPWPVDLLDFDSFPELTKDIETLDVLVHSAGTVELAPLADHSVQTWRDTFDLNVVAVAELTRVLLPQLRRANGHVILINSGSGIRANANWGAYAASKFALRAYADVLRAEEPDIRVTSVFPGRTATEMQRKVRTAEGGDFRPEDYLSPETVAAAVLHAITTPGDAHPTELVIRPRAAAG</sequence>
<dbReference type="EMBL" id="SLWS01000001">
    <property type="protein sequence ID" value="TCO64744.1"/>
    <property type="molecule type" value="Genomic_DNA"/>
</dbReference>
<evidence type="ECO:0000256" key="2">
    <source>
        <dbReference type="ARBA" id="ARBA00023002"/>
    </source>
</evidence>
<dbReference type="Pfam" id="PF00106">
    <property type="entry name" value="adh_short"/>
    <property type="match status" value="1"/>
</dbReference>
<dbReference type="Proteomes" id="UP000295680">
    <property type="component" value="Unassembled WGS sequence"/>
</dbReference>
<dbReference type="PRINTS" id="PR00081">
    <property type="entry name" value="GDHRDH"/>
</dbReference>
<protein>
    <submittedName>
        <fullName evidence="3">Short-subunit dehydrogenase</fullName>
    </submittedName>
</protein>
<dbReference type="InterPro" id="IPR020904">
    <property type="entry name" value="Sc_DH/Rdtase_CS"/>
</dbReference>
<evidence type="ECO:0000313" key="3">
    <source>
        <dbReference type="EMBL" id="TCO64744.1"/>
    </source>
</evidence>
<dbReference type="NCBIfam" id="NF006073">
    <property type="entry name" value="PRK08219.1"/>
    <property type="match status" value="1"/>
</dbReference>
<dbReference type="InterPro" id="IPR036291">
    <property type="entry name" value="NAD(P)-bd_dom_sf"/>
</dbReference>
<name>A0A4R2JXY8_9PSEU</name>
<dbReference type="OrthoDB" id="158573at2"/>
<proteinExistence type="inferred from homology"/>
<organism evidence="3 4">
    <name type="scientific">Actinocrispum wychmicini</name>
    <dbReference type="NCBI Taxonomy" id="1213861"/>
    <lineage>
        <taxon>Bacteria</taxon>
        <taxon>Bacillati</taxon>
        <taxon>Actinomycetota</taxon>
        <taxon>Actinomycetes</taxon>
        <taxon>Pseudonocardiales</taxon>
        <taxon>Pseudonocardiaceae</taxon>
        <taxon>Actinocrispum</taxon>
    </lineage>
</organism>
<dbReference type="PANTHER" id="PTHR44196">
    <property type="entry name" value="DEHYDROGENASE/REDUCTASE SDR FAMILY MEMBER 7B"/>
    <property type="match status" value="1"/>
</dbReference>
<dbReference type="InterPro" id="IPR002347">
    <property type="entry name" value="SDR_fam"/>
</dbReference>
<dbReference type="PANTHER" id="PTHR44196:SF1">
    <property type="entry name" value="DEHYDROGENASE_REDUCTASE SDR FAMILY MEMBER 7B"/>
    <property type="match status" value="1"/>
</dbReference>
<comment type="caution">
    <text evidence="3">The sequence shown here is derived from an EMBL/GenBank/DDBJ whole genome shotgun (WGS) entry which is preliminary data.</text>
</comment>
<evidence type="ECO:0000256" key="1">
    <source>
        <dbReference type="ARBA" id="ARBA00006484"/>
    </source>
</evidence>
<dbReference type="GO" id="GO:0016491">
    <property type="term" value="F:oxidoreductase activity"/>
    <property type="evidence" value="ECO:0007669"/>
    <property type="project" value="UniProtKB-KW"/>
</dbReference>
<dbReference type="GO" id="GO:0016020">
    <property type="term" value="C:membrane"/>
    <property type="evidence" value="ECO:0007669"/>
    <property type="project" value="TreeGrafter"/>
</dbReference>
<accession>A0A4R2JXY8</accession>
<keyword evidence="2" id="KW-0560">Oxidoreductase</keyword>
<comment type="similarity">
    <text evidence="1">Belongs to the short-chain dehydrogenases/reductases (SDR) family.</text>
</comment>
<reference evidence="3 4" key="1">
    <citation type="submission" date="2019-03" db="EMBL/GenBank/DDBJ databases">
        <title>Genomic Encyclopedia of Type Strains, Phase IV (KMG-IV): sequencing the most valuable type-strain genomes for metagenomic binning, comparative biology and taxonomic classification.</title>
        <authorList>
            <person name="Goeker M."/>
        </authorList>
    </citation>
    <scope>NUCLEOTIDE SEQUENCE [LARGE SCALE GENOMIC DNA]</scope>
    <source>
        <strain evidence="3 4">DSM 45934</strain>
    </source>
</reference>
<dbReference type="SUPFAM" id="SSF51735">
    <property type="entry name" value="NAD(P)-binding Rossmann-fold domains"/>
    <property type="match status" value="1"/>
</dbReference>
<dbReference type="Gene3D" id="3.40.50.720">
    <property type="entry name" value="NAD(P)-binding Rossmann-like Domain"/>
    <property type="match status" value="1"/>
</dbReference>
<gene>
    <name evidence="3" type="ORF">EV192_101526</name>
</gene>
<evidence type="ECO:0000313" key="4">
    <source>
        <dbReference type="Proteomes" id="UP000295680"/>
    </source>
</evidence>
<dbReference type="AlphaFoldDB" id="A0A4R2JXY8"/>
<keyword evidence="4" id="KW-1185">Reference proteome</keyword>